<dbReference type="Gene3D" id="1.10.10.10">
    <property type="entry name" value="Winged helix-like DNA-binding domain superfamily/Winged helix DNA-binding domain"/>
    <property type="match status" value="1"/>
</dbReference>
<evidence type="ECO:0000256" key="3">
    <source>
        <dbReference type="ARBA" id="ARBA00023163"/>
    </source>
</evidence>
<reference evidence="6 7" key="1">
    <citation type="submission" date="2017-03" db="EMBL/GenBank/DDBJ databases">
        <authorList>
            <person name="Afonso C.L."/>
            <person name="Miller P.J."/>
            <person name="Scott M.A."/>
            <person name="Spackman E."/>
            <person name="Goraichik I."/>
            <person name="Dimitrov K.M."/>
            <person name="Suarez D.L."/>
            <person name="Swayne D.E."/>
        </authorList>
    </citation>
    <scope>NUCLEOTIDE SEQUENCE [LARGE SCALE GENOMIC DNA]</scope>
    <source>
        <strain evidence="6 7">CECT 8620</strain>
    </source>
</reference>
<dbReference type="SUPFAM" id="SSF46689">
    <property type="entry name" value="Homeodomain-like"/>
    <property type="match status" value="1"/>
</dbReference>
<dbReference type="CDD" id="cd05013">
    <property type="entry name" value="SIS_RpiR"/>
    <property type="match status" value="1"/>
</dbReference>
<dbReference type="PROSITE" id="PS51464">
    <property type="entry name" value="SIS"/>
    <property type="match status" value="1"/>
</dbReference>
<dbReference type="GO" id="GO:0003700">
    <property type="term" value="F:DNA-binding transcription factor activity"/>
    <property type="evidence" value="ECO:0007669"/>
    <property type="project" value="InterPro"/>
</dbReference>
<protein>
    <submittedName>
        <fullName evidence="6">Putative HTH-type transcriptional regulator YbbH</fullName>
    </submittedName>
</protein>
<dbReference type="GO" id="GO:1901135">
    <property type="term" value="P:carbohydrate derivative metabolic process"/>
    <property type="evidence" value="ECO:0007669"/>
    <property type="project" value="InterPro"/>
</dbReference>
<keyword evidence="2" id="KW-0238">DNA-binding</keyword>
<keyword evidence="1" id="KW-0805">Transcription regulation</keyword>
<dbReference type="Gene3D" id="3.40.50.10490">
    <property type="entry name" value="Glucose-6-phosphate isomerase like protein, domain 1"/>
    <property type="match status" value="1"/>
</dbReference>
<dbReference type="Pfam" id="PF01418">
    <property type="entry name" value="HTH_6"/>
    <property type="match status" value="1"/>
</dbReference>
<dbReference type="InterPro" id="IPR035472">
    <property type="entry name" value="RpiR-like_SIS"/>
</dbReference>
<evidence type="ECO:0000259" key="5">
    <source>
        <dbReference type="PROSITE" id="PS51464"/>
    </source>
</evidence>
<evidence type="ECO:0000259" key="4">
    <source>
        <dbReference type="PROSITE" id="PS51071"/>
    </source>
</evidence>
<name>A0A1Y5T3T4_9RHOB</name>
<proteinExistence type="predicted"/>
<feature type="domain" description="HTH rpiR-type" evidence="4">
    <location>
        <begin position="12"/>
        <end position="88"/>
    </location>
</feature>
<keyword evidence="7" id="KW-1185">Reference proteome</keyword>
<dbReference type="PROSITE" id="PS51071">
    <property type="entry name" value="HTH_RPIR"/>
    <property type="match status" value="1"/>
</dbReference>
<sequence length="301" mass="31991">MDQAHYGLPAQTLVARKIQQAYPELTTAQRRFAELVRSAPLRVARLSIHDAVSLVGVSVATANRFATTLGFEGYADFKNELIRGFEQLFAPLDRFERDLAEHDEPVGVMRTALASDVASLQRTSGALSAQDLDAAVTMITGAARIHIAGFDLAAHLGGIFAIELAMVGCRASSATNGGGSIGAIRDIFDFGPQDLVIAIAFPHYYTDTLRITQWARGAGIPVLAITDTMASPLAAMAQTSLFVPPAPDGQSASSTVILGLLEGLKAAVAMRKPDATEAGRRFSEAAYPWMTAGEKGWASRD</sequence>
<dbReference type="PANTHER" id="PTHR30514">
    <property type="entry name" value="GLUCOKINASE"/>
    <property type="match status" value="1"/>
</dbReference>
<organism evidence="6 7">
    <name type="scientific">Aquimixticola soesokkakensis</name>
    <dbReference type="NCBI Taxonomy" id="1519096"/>
    <lineage>
        <taxon>Bacteria</taxon>
        <taxon>Pseudomonadati</taxon>
        <taxon>Pseudomonadota</taxon>
        <taxon>Alphaproteobacteria</taxon>
        <taxon>Rhodobacterales</taxon>
        <taxon>Paracoccaceae</taxon>
        <taxon>Aquimixticola</taxon>
    </lineage>
</organism>
<feature type="domain" description="SIS" evidence="5">
    <location>
        <begin position="135"/>
        <end position="276"/>
    </location>
</feature>
<dbReference type="EMBL" id="FWFS01000009">
    <property type="protein sequence ID" value="SLN55157.1"/>
    <property type="molecule type" value="Genomic_DNA"/>
</dbReference>
<accession>A0A1Y5T3T4</accession>
<dbReference type="RefSeq" id="WP_200809625.1">
    <property type="nucleotide sequence ID" value="NZ_FWFS01000009.1"/>
</dbReference>
<dbReference type="AlphaFoldDB" id="A0A1Y5T3T4"/>
<evidence type="ECO:0000256" key="2">
    <source>
        <dbReference type="ARBA" id="ARBA00023125"/>
    </source>
</evidence>
<evidence type="ECO:0000313" key="6">
    <source>
        <dbReference type="EMBL" id="SLN55157.1"/>
    </source>
</evidence>
<dbReference type="InterPro" id="IPR047640">
    <property type="entry name" value="RpiR-like"/>
</dbReference>
<evidence type="ECO:0000256" key="1">
    <source>
        <dbReference type="ARBA" id="ARBA00023015"/>
    </source>
</evidence>
<dbReference type="InterPro" id="IPR001347">
    <property type="entry name" value="SIS_dom"/>
</dbReference>
<dbReference type="InterPro" id="IPR000281">
    <property type="entry name" value="HTH_RpiR"/>
</dbReference>
<dbReference type="SUPFAM" id="SSF53697">
    <property type="entry name" value="SIS domain"/>
    <property type="match status" value="1"/>
</dbReference>
<dbReference type="Proteomes" id="UP000193862">
    <property type="component" value="Unassembled WGS sequence"/>
</dbReference>
<gene>
    <name evidence="6" type="primary">ybbH_2</name>
    <name evidence="6" type="ORF">AQS8620_02421</name>
</gene>
<dbReference type="InterPro" id="IPR036388">
    <property type="entry name" value="WH-like_DNA-bd_sf"/>
</dbReference>
<dbReference type="GO" id="GO:0003677">
    <property type="term" value="F:DNA binding"/>
    <property type="evidence" value="ECO:0007669"/>
    <property type="project" value="UniProtKB-KW"/>
</dbReference>
<keyword evidence="3" id="KW-0804">Transcription</keyword>
<dbReference type="InterPro" id="IPR046348">
    <property type="entry name" value="SIS_dom_sf"/>
</dbReference>
<evidence type="ECO:0000313" key="7">
    <source>
        <dbReference type="Proteomes" id="UP000193862"/>
    </source>
</evidence>
<dbReference type="GO" id="GO:0097367">
    <property type="term" value="F:carbohydrate derivative binding"/>
    <property type="evidence" value="ECO:0007669"/>
    <property type="project" value="InterPro"/>
</dbReference>
<dbReference type="InterPro" id="IPR009057">
    <property type="entry name" value="Homeodomain-like_sf"/>
</dbReference>